<evidence type="ECO:0008006" key="5">
    <source>
        <dbReference type="Google" id="ProtNLM"/>
    </source>
</evidence>
<dbReference type="OrthoDB" id="4350636at2"/>
<dbReference type="RefSeq" id="WP_093785459.1">
    <property type="nucleotide sequence ID" value="NZ_FNIE01000007.1"/>
</dbReference>
<evidence type="ECO:0000313" key="3">
    <source>
        <dbReference type="EMBL" id="SDO10702.1"/>
    </source>
</evidence>
<evidence type="ECO:0000256" key="1">
    <source>
        <dbReference type="SAM" id="MobiDB-lite"/>
    </source>
</evidence>
<sequence>METVGLIVLLIVLAFGALVTVAVVKTAQKVKRGIERSTAQARRAVEDQRLRARRFALPGALGELAQLRLELRTSIDSTFEALDSAELAEAAALMNRLDSHARALDAELRLLEREPDRSRVAAQLPALTERAHRITHSADALRWAAQDRARHAVTDDLADLTREVDMEARALRHWEPAAGPLDGSGAASFGEHAVGGSGAGRLGGQAAGPQPYGNPAAGGTGRAGDSPAAPSAGRPRLRKLPGSGPSGA</sequence>
<dbReference type="STRING" id="310781.SAMN05216259_107287"/>
<protein>
    <recommendedName>
        <fullName evidence="5">Secreted protein</fullName>
    </recommendedName>
</protein>
<keyword evidence="2" id="KW-0812">Transmembrane</keyword>
<dbReference type="AlphaFoldDB" id="A0A1H0GV80"/>
<gene>
    <name evidence="3" type="ORF">SAMN05216259_107287</name>
</gene>
<organism evidence="3 4">
    <name type="scientific">Actinacidiphila guanduensis</name>
    <dbReference type="NCBI Taxonomy" id="310781"/>
    <lineage>
        <taxon>Bacteria</taxon>
        <taxon>Bacillati</taxon>
        <taxon>Actinomycetota</taxon>
        <taxon>Actinomycetes</taxon>
        <taxon>Kitasatosporales</taxon>
        <taxon>Streptomycetaceae</taxon>
        <taxon>Actinacidiphila</taxon>
    </lineage>
</organism>
<keyword evidence="2" id="KW-0472">Membrane</keyword>
<name>A0A1H0GV80_9ACTN</name>
<feature type="region of interest" description="Disordered" evidence="1">
    <location>
        <begin position="176"/>
        <end position="248"/>
    </location>
</feature>
<dbReference type="EMBL" id="FNIE01000007">
    <property type="protein sequence ID" value="SDO10702.1"/>
    <property type="molecule type" value="Genomic_DNA"/>
</dbReference>
<keyword evidence="4" id="KW-1185">Reference proteome</keyword>
<reference evidence="3 4" key="1">
    <citation type="submission" date="2016-10" db="EMBL/GenBank/DDBJ databases">
        <authorList>
            <person name="de Groot N.N."/>
        </authorList>
    </citation>
    <scope>NUCLEOTIDE SEQUENCE [LARGE SCALE GENOMIC DNA]</scope>
    <source>
        <strain evidence="3 4">CGMCC 4.2022</strain>
    </source>
</reference>
<evidence type="ECO:0000256" key="2">
    <source>
        <dbReference type="SAM" id="Phobius"/>
    </source>
</evidence>
<feature type="compositionally biased region" description="Gly residues" evidence="1">
    <location>
        <begin position="193"/>
        <end position="206"/>
    </location>
</feature>
<keyword evidence="2" id="KW-1133">Transmembrane helix</keyword>
<feature type="transmembrane region" description="Helical" evidence="2">
    <location>
        <begin position="6"/>
        <end position="24"/>
    </location>
</feature>
<dbReference type="Proteomes" id="UP000199341">
    <property type="component" value="Unassembled WGS sequence"/>
</dbReference>
<proteinExistence type="predicted"/>
<evidence type="ECO:0000313" key="4">
    <source>
        <dbReference type="Proteomes" id="UP000199341"/>
    </source>
</evidence>
<accession>A0A1H0GV80</accession>